<feature type="compositionally biased region" description="Acidic residues" evidence="1">
    <location>
        <begin position="86"/>
        <end position="95"/>
    </location>
</feature>
<feature type="region of interest" description="Disordered" evidence="1">
    <location>
        <begin position="1"/>
        <end position="61"/>
    </location>
</feature>
<evidence type="ECO:0000313" key="2">
    <source>
        <dbReference type="EMBL" id="KAI3426165.1"/>
    </source>
</evidence>
<organism evidence="2 3">
    <name type="scientific">Chlorella vulgaris</name>
    <name type="common">Green alga</name>
    <dbReference type="NCBI Taxonomy" id="3077"/>
    <lineage>
        <taxon>Eukaryota</taxon>
        <taxon>Viridiplantae</taxon>
        <taxon>Chlorophyta</taxon>
        <taxon>core chlorophytes</taxon>
        <taxon>Trebouxiophyceae</taxon>
        <taxon>Chlorellales</taxon>
        <taxon>Chlorellaceae</taxon>
        <taxon>Chlorella clade</taxon>
        <taxon>Chlorella</taxon>
    </lineage>
</organism>
<feature type="region of interest" description="Disordered" evidence="1">
    <location>
        <begin position="77"/>
        <end position="122"/>
    </location>
</feature>
<keyword evidence="3" id="KW-1185">Reference proteome</keyword>
<feature type="compositionally biased region" description="Polar residues" evidence="1">
    <location>
        <begin position="16"/>
        <end position="35"/>
    </location>
</feature>
<sequence length="265" mass="27883">MDIDSVLSDKRKPQAAANSARFTEQHDSQQPTESRTSSEKRQRLAAAAGAASAAGGNVGGEVTSSLLTVPLVSNETAMRLQGQPSEELEELEEGAALEAMLQPPSPVAQAAADPDWSLDEPRSDSCLADELTALQLEGSNVGYASMEADTGSAAAANEPSPHVPQSAVDATLPGGPDQMQLQHGRDVLIRDLAAHDAGPIQMLSLESLDKNPLLSQFKQQRLLAAHMQQAAKAVAAAAALREQLKGSADAQMEQDMQEEEALFLP</sequence>
<feature type="region of interest" description="Disordered" evidence="1">
    <location>
        <begin position="246"/>
        <end position="265"/>
    </location>
</feature>
<comment type="caution">
    <text evidence="2">The sequence shown here is derived from an EMBL/GenBank/DDBJ whole genome shotgun (WGS) entry which is preliminary data.</text>
</comment>
<gene>
    <name evidence="2" type="ORF">D9Q98_008542</name>
</gene>
<dbReference type="AlphaFoldDB" id="A0A9D4YTZ7"/>
<evidence type="ECO:0000313" key="3">
    <source>
        <dbReference type="Proteomes" id="UP001055712"/>
    </source>
</evidence>
<evidence type="ECO:0000256" key="1">
    <source>
        <dbReference type="SAM" id="MobiDB-lite"/>
    </source>
</evidence>
<feature type="compositionally biased region" description="Low complexity" evidence="1">
    <location>
        <begin position="45"/>
        <end position="55"/>
    </location>
</feature>
<dbReference type="Proteomes" id="UP001055712">
    <property type="component" value="Unassembled WGS sequence"/>
</dbReference>
<proteinExistence type="predicted"/>
<feature type="compositionally biased region" description="Acidic residues" evidence="1">
    <location>
        <begin position="255"/>
        <end position="265"/>
    </location>
</feature>
<dbReference type="EMBL" id="SIDB01000011">
    <property type="protein sequence ID" value="KAI3426165.1"/>
    <property type="molecule type" value="Genomic_DNA"/>
</dbReference>
<protein>
    <submittedName>
        <fullName evidence="2">Uncharacterized protein</fullName>
    </submittedName>
</protein>
<accession>A0A9D4YTZ7</accession>
<reference evidence="2" key="1">
    <citation type="journal article" date="2019" name="Plant J.">
        <title>Chlorella vulgaris genome assembly and annotation reveals the molecular basis for metabolic acclimation to high light conditions.</title>
        <authorList>
            <person name="Cecchin M."/>
            <person name="Marcolungo L."/>
            <person name="Rossato M."/>
            <person name="Girolomoni L."/>
            <person name="Cosentino E."/>
            <person name="Cuine S."/>
            <person name="Li-Beisson Y."/>
            <person name="Delledonne M."/>
            <person name="Ballottari M."/>
        </authorList>
    </citation>
    <scope>NUCLEOTIDE SEQUENCE</scope>
    <source>
        <strain evidence="2">211/11P</strain>
    </source>
</reference>
<name>A0A9D4YTZ7_CHLVU</name>
<reference evidence="2" key="2">
    <citation type="submission" date="2020-11" db="EMBL/GenBank/DDBJ databases">
        <authorList>
            <person name="Cecchin M."/>
            <person name="Marcolungo L."/>
            <person name="Rossato M."/>
            <person name="Girolomoni L."/>
            <person name="Cosentino E."/>
            <person name="Cuine S."/>
            <person name="Li-Beisson Y."/>
            <person name="Delledonne M."/>
            <person name="Ballottari M."/>
        </authorList>
    </citation>
    <scope>NUCLEOTIDE SEQUENCE</scope>
    <source>
        <strain evidence="2">211/11P</strain>
        <tissue evidence="2">Whole cell</tissue>
    </source>
</reference>